<feature type="transmembrane region" description="Helical" evidence="1">
    <location>
        <begin position="349"/>
        <end position="367"/>
    </location>
</feature>
<dbReference type="InterPro" id="IPR045614">
    <property type="entry name" value="DUF6136"/>
</dbReference>
<accession>A0ABX7R0W3</accession>
<reference evidence="2 3" key="1">
    <citation type="submission" date="2021-03" db="EMBL/GenBank/DDBJ databases">
        <title>Novel species identification of genus Shewanella.</title>
        <authorList>
            <person name="Liu G."/>
            <person name="Zhang Q."/>
        </authorList>
    </citation>
    <scope>NUCLEOTIDE SEQUENCE [LARGE SCALE GENOMIC DNA]</scope>
    <source>
        <strain evidence="2 3">FJAT-52962</strain>
    </source>
</reference>
<proteinExistence type="predicted"/>
<keyword evidence="1" id="KW-0472">Membrane</keyword>
<protein>
    <submittedName>
        <fullName evidence="2">Uncharacterized protein</fullName>
    </submittedName>
</protein>
<evidence type="ECO:0000313" key="2">
    <source>
        <dbReference type="EMBL" id="QSX36720.1"/>
    </source>
</evidence>
<gene>
    <name evidence="2" type="ORF">JYB85_15800</name>
</gene>
<dbReference type="Pfam" id="PF19632">
    <property type="entry name" value="DUF6136"/>
    <property type="match status" value="1"/>
</dbReference>
<feature type="transmembrane region" description="Helical" evidence="1">
    <location>
        <begin position="302"/>
        <end position="319"/>
    </location>
</feature>
<evidence type="ECO:0000256" key="1">
    <source>
        <dbReference type="SAM" id="Phobius"/>
    </source>
</evidence>
<feature type="transmembrane region" description="Helical" evidence="1">
    <location>
        <begin position="64"/>
        <end position="85"/>
    </location>
</feature>
<keyword evidence="1" id="KW-1133">Transmembrane helix</keyword>
<dbReference type="RefSeq" id="WP_207380051.1">
    <property type="nucleotide sequence ID" value="NZ_CP071502.1"/>
</dbReference>
<feature type="transmembrane region" description="Helical" evidence="1">
    <location>
        <begin position="234"/>
        <end position="254"/>
    </location>
</feature>
<feature type="transmembrane region" description="Helical" evidence="1">
    <location>
        <begin position="260"/>
        <end position="281"/>
    </location>
</feature>
<feature type="transmembrane region" description="Helical" evidence="1">
    <location>
        <begin position="105"/>
        <end position="127"/>
    </location>
</feature>
<keyword evidence="1" id="KW-0812">Transmembrane</keyword>
<name>A0ABX7R0W3_9GAMM</name>
<dbReference type="EMBL" id="CP071502">
    <property type="protein sequence ID" value="QSX36720.1"/>
    <property type="molecule type" value="Genomic_DNA"/>
</dbReference>
<evidence type="ECO:0000313" key="3">
    <source>
        <dbReference type="Proteomes" id="UP000663207"/>
    </source>
</evidence>
<feature type="transmembrane region" description="Helical" evidence="1">
    <location>
        <begin position="27"/>
        <end position="52"/>
    </location>
</feature>
<sequence length="368" mass="40598">MSYLQLRLLLLAEQLKAQLSALRQSGLLTLTLLGSALPAALFALIYAFGILLDPKLAAAERLQIWQAILLLQGLGIWTLTPLLRASEFQLLLVQSRSHHSWHQGLELLLALLSPLWLLPALILLSIPPGRWPELAAQFLLLANLAQLSRLLLHRPHCLPWLLLLPLPLLTLPPSWLMSTSGQVALLALLTVLPRMATAAGKLNAKQPKGRWQTFKLPPALALSASLLLHKGRGWLLRALLCLGLARLAPIASLPSELQPYGQLMLIWLLACIAASWQFVLNRELAALKLWLASLPKQRQAKGLLLVQTTLMLPLCLPALPGWRSALLLLALTLGLQCLAARWPQRFSLGAFVCLTLLLLECFLLSHWA</sequence>
<feature type="transmembrane region" description="Helical" evidence="1">
    <location>
        <begin position="172"/>
        <end position="192"/>
    </location>
</feature>
<organism evidence="2 3">
    <name type="scientific">Shewanella sedimentimangrovi</name>
    <dbReference type="NCBI Taxonomy" id="2814293"/>
    <lineage>
        <taxon>Bacteria</taxon>
        <taxon>Pseudomonadati</taxon>
        <taxon>Pseudomonadota</taxon>
        <taxon>Gammaproteobacteria</taxon>
        <taxon>Alteromonadales</taxon>
        <taxon>Shewanellaceae</taxon>
        <taxon>Shewanella</taxon>
    </lineage>
</organism>
<dbReference type="Proteomes" id="UP000663207">
    <property type="component" value="Chromosome"/>
</dbReference>
<keyword evidence="3" id="KW-1185">Reference proteome</keyword>